<dbReference type="EC" id="1.1.1.262" evidence="10"/>
<evidence type="ECO:0000256" key="6">
    <source>
        <dbReference type="ARBA" id="ARBA00023002"/>
    </source>
</evidence>
<dbReference type="GO" id="GO:0050897">
    <property type="term" value="F:cobalt ion binding"/>
    <property type="evidence" value="ECO:0007669"/>
    <property type="project" value="UniProtKB-UniRule"/>
</dbReference>
<keyword evidence="8 10" id="KW-0664">Pyridoxine biosynthesis</keyword>
<dbReference type="GO" id="GO:0050570">
    <property type="term" value="F:4-hydroxythreonine-4-phosphate dehydrogenase activity"/>
    <property type="evidence" value="ECO:0007669"/>
    <property type="project" value="UniProtKB-UniRule"/>
</dbReference>
<name>A0A5E4PFB7_9COXI</name>
<dbReference type="UniPathway" id="UPA00244">
    <property type="reaction ID" value="UER00312"/>
</dbReference>
<comment type="catalytic activity">
    <reaction evidence="10">
        <text>4-(phosphooxy)-L-threonine + NAD(+) = 3-amino-2-oxopropyl phosphate + CO2 + NADH</text>
        <dbReference type="Rhea" id="RHEA:32275"/>
        <dbReference type="ChEBI" id="CHEBI:16526"/>
        <dbReference type="ChEBI" id="CHEBI:57279"/>
        <dbReference type="ChEBI" id="CHEBI:57540"/>
        <dbReference type="ChEBI" id="CHEBI:57945"/>
        <dbReference type="ChEBI" id="CHEBI:58452"/>
        <dbReference type="EC" id="1.1.1.262"/>
    </reaction>
</comment>
<evidence type="ECO:0000256" key="10">
    <source>
        <dbReference type="HAMAP-Rule" id="MF_00536"/>
    </source>
</evidence>
<comment type="miscellaneous">
    <text evidence="10">The active site is located at the dimer interface.</text>
</comment>
<dbReference type="GO" id="GO:0042823">
    <property type="term" value="P:pyridoxal phosphate biosynthetic process"/>
    <property type="evidence" value="ECO:0007669"/>
    <property type="project" value="UniProtKB-UniRule"/>
</dbReference>
<keyword evidence="6 10" id="KW-0560">Oxidoreductase</keyword>
<feature type="binding site" evidence="10">
    <location>
        <position position="275"/>
    </location>
    <ligand>
        <name>a divalent metal cation</name>
        <dbReference type="ChEBI" id="CHEBI:60240"/>
        <note>ligand shared between dimeric partners</note>
    </ligand>
</feature>
<keyword evidence="2 10" id="KW-0479">Metal-binding</keyword>
<dbReference type="EMBL" id="LR699119">
    <property type="protein sequence ID" value="VVC75051.1"/>
    <property type="molecule type" value="Genomic_DNA"/>
</dbReference>
<evidence type="ECO:0000256" key="9">
    <source>
        <dbReference type="ARBA" id="ARBA00023285"/>
    </source>
</evidence>
<dbReference type="Proteomes" id="UP000324194">
    <property type="component" value="Chromosome 1"/>
</dbReference>
<evidence type="ECO:0000256" key="5">
    <source>
        <dbReference type="ARBA" id="ARBA00022857"/>
    </source>
</evidence>
<dbReference type="OrthoDB" id="9801783at2"/>
<keyword evidence="1 10" id="KW-0963">Cytoplasm</keyword>
<dbReference type="PANTHER" id="PTHR30004:SF5">
    <property type="entry name" value="4-HYDROXYTHREONINE-4-PHOSPHATE DEHYDROGENASE"/>
    <property type="match status" value="1"/>
</dbReference>
<dbReference type="GO" id="GO:0008615">
    <property type="term" value="P:pyridoxine biosynthetic process"/>
    <property type="evidence" value="ECO:0007669"/>
    <property type="project" value="UniProtKB-UniRule"/>
</dbReference>
<evidence type="ECO:0000256" key="8">
    <source>
        <dbReference type="ARBA" id="ARBA00023096"/>
    </source>
</evidence>
<evidence type="ECO:0000256" key="3">
    <source>
        <dbReference type="ARBA" id="ARBA00022833"/>
    </source>
</evidence>
<dbReference type="NCBIfam" id="TIGR00557">
    <property type="entry name" value="pdxA"/>
    <property type="match status" value="1"/>
</dbReference>
<dbReference type="InterPro" id="IPR005255">
    <property type="entry name" value="PdxA_fam"/>
</dbReference>
<dbReference type="GO" id="GO:0051287">
    <property type="term" value="F:NAD binding"/>
    <property type="evidence" value="ECO:0007669"/>
    <property type="project" value="InterPro"/>
</dbReference>
<gene>
    <name evidence="10 11" type="primary">pdxA</name>
    <name evidence="11" type="ORF">AQUSIP_03260</name>
</gene>
<comment type="similarity">
    <text evidence="10">Belongs to the PdxA family.</text>
</comment>
<comment type="subcellular location">
    <subcellularLocation>
        <location evidence="10">Cytoplasm</location>
    </subcellularLocation>
</comment>
<feature type="binding site" evidence="10">
    <location>
        <position position="301"/>
    </location>
    <ligand>
        <name>substrate</name>
    </ligand>
</feature>
<feature type="binding site" evidence="10">
    <location>
        <position position="292"/>
    </location>
    <ligand>
        <name>substrate</name>
    </ligand>
</feature>
<dbReference type="Gene3D" id="3.40.718.10">
    <property type="entry name" value="Isopropylmalate Dehydrogenase"/>
    <property type="match status" value="1"/>
</dbReference>
<comment type="cofactor">
    <cofactor evidence="10">
        <name>Zn(2+)</name>
        <dbReference type="ChEBI" id="CHEBI:29105"/>
    </cofactor>
    <cofactor evidence="10">
        <name>Mg(2+)</name>
        <dbReference type="ChEBI" id="CHEBI:18420"/>
    </cofactor>
    <cofactor evidence="10">
        <name>Co(2+)</name>
        <dbReference type="ChEBI" id="CHEBI:48828"/>
    </cofactor>
    <text evidence="10">Binds 1 divalent metal cation per subunit. Can use ions such as Zn(2+), Mg(2+) or Co(2+).</text>
</comment>
<dbReference type="KEGG" id="asip:AQUSIP_03260"/>
<evidence type="ECO:0000256" key="7">
    <source>
        <dbReference type="ARBA" id="ARBA00023027"/>
    </source>
</evidence>
<protein>
    <recommendedName>
        <fullName evidence="10">4-hydroxythreonine-4-phosphate dehydrogenase</fullName>
        <ecNumber evidence="10">1.1.1.262</ecNumber>
    </recommendedName>
    <alternativeName>
        <fullName evidence="10">4-(phosphohydroxy)-L-threonine dehydrogenase</fullName>
    </alternativeName>
</protein>
<dbReference type="AlphaFoldDB" id="A0A5E4PFB7"/>
<feature type="binding site" evidence="10">
    <location>
        <position position="283"/>
    </location>
    <ligand>
        <name>substrate</name>
    </ligand>
</feature>
<keyword evidence="4 10" id="KW-0460">Magnesium</keyword>
<feature type="binding site" evidence="10">
    <location>
        <position position="145"/>
    </location>
    <ligand>
        <name>substrate</name>
    </ligand>
</feature>
<keyword evidence="3 10" id="KW-0862">Zinc</keyword>
<dbReference type="PANTHER" id="PTHR30004">
    <property type="entry name" value="4-HYDROXYTHREONINE-4-PHOSPHATE DEHYDROGENASE"/>
    <property type="match status" value="1"/>
</dbReference>
<dbReference type="Pfam" id="PF04166">
    <property type="entry name" value="PdxA"/>
    <property type="match status" value="1"/>
</dbReference>
<evidence type="ECO:0000313" key="11">
    <source>
        <dbReference type="EMBL" id="VVC75051.1"/>
    </source>
</evidence>
<keyword evidence="9 10" id="KW-0170">Cobalt</keyword>
<comment type="function">
    <text evidence="10">Catalyzes the NAD(P)-dependent oxidation of 4-(phosphooxy)-L-threonine (HTP) into 2-amino-3-oxo-4-(phosphooxy)butyric acid which spontaneously decarboxylates to form 3-amino-2-oxopropyl phosphate (AHAP).</text>
</comment>
<evidence type="ECO:0000256" key="2">
    <source>
        <dbReference type="ARBA" id="ARBA00022723"/>
    </source>
</evidence>
<dbReference type="GO" id="GO:0005737">
    <property type="term" value="C:cytoplasm"/>
    <property type="evidence" value="ECO:0007669"/>
    <property type="project" value="UniProtKB-SubCell"/>
</dbReference>
<proteinExistence type="inferred from homology"/>
<dbReference type="InterPro" id="IPR037510">
    <property type="entry name" value="PdxA"/>
</dbReference>
<evidence type="ECO:0000313" key="12">
    <source>
        <dbReference type="Proteomes" id="UP000324194"/>
    </source>
</evidence>
<dbReference type="SUPFAM" id="SSF53659">
    <property type="entry name" value="Isocitrate/Isopropylmalate dehydrogenase-like"/>
    <property type="match status" value="1"/>
</dbReference>
<keyword evidence="5 10" id="KW-0521">NADP</keyword>
<accession>A0A5E4PFB7</accession>
<dbReference type="HAMAP" id="MF_00536">
    <property type="entry name" value="PdxA"/>
    <property type="match status" value="1"/>
</dbReference>
<keyword evidence="7 10" id="KW-0520">NAD</keyword>
<feature type="binding site" evidence="10">
    <location>
        <position position="146"/>
    </location>
    <ligand>
        <name>substrate</name>
    </ligand>
</feature>
<keyword evidence="12" id="KW-1185">Reference proteome</keyword>
<evidence type="ECO:0000256" key="1">
    <source>
        <dbReference type="ARBA" id="ARBA00022490"/>
    </source>
</evidence>
<comment type="pathway">
    <text evidence="10">Cofactor biosynthesis; pyridoxine 5'-phosphate biosynthesis; pyridoxine 5'-phosphate from D-erythrose 4-phosphate: step 4/5.</text>
</comment>
<feature type="binding site" evidence="10">
    <location>
        <position position="220"/>
    </location>
    <ligand>
        <name>a divalent metal cation</name>
        <dbReference type="ChEBI" id="CHEBI:60240"/>
        <note>ligand shared between dimeric partners</note>
    </ligand>
</feature>
<feature type="binding site" evidence="10">
    <location>
        <position position="175"/>
    </location>
    <ligand>
        <name>a divalent metal cation</name>
        <dbReference type="ChEBI" id="CHEBI:60240"/>
        <note>ligand shared between dimeric partners</note>
    </ligand>
</feature>
<sequence length="335" mass="35809">MSEAAVPHPGTVPQRILITPGEPAGIGPDITIQIAQQPWPAELAVVADPDLLLRRARETGLPLTLDEIDTDSPPSAHRPGTLKILPVKMRSTVEPGKLNPACAVYVVETLEKAAALCLKKQSHAIVTGPVHKGIINQAGIPFSGHTEFFAKYCQVPQTIMLFVVKDLKVALATTHLPLSAVSAAITKTHLQTILTLLNTELKHRFQIKTPRILVCGLNPHAGEGGYLGREEIDTINPVLESLRAQGLLIEGALPADTIFTPKYLNRADVVLAMYHDQALPLVKYLGFGHAVNVTLGLPFIRTSVDHGTALDIAGTKKADAGSLEAALTLAIAMPQ</sequence>
<comment type="subunit">
    <text evidence="10">Homodimer.</text>
</comment>
<reference evidence="11 12" key="1">
    <citation type="submission" date="2019-08" db="EMBL/GenBank/DDBJ databases">
        <authorList>
            <person name="Guy L."/>
        </authorList>
    </citation>
    <scope>NUCLEOTIDE SEQUENCE [LARGE SCALE GENOMIC DNA]</scope>
    <source>
        <strain evidence="11 12">SGT-108</strain>
    </source>
</reference>
<organism evidence="11 12">
    <name type="scientific">Aquicella siphonis</name>
    <dbReference type="NCBI Taxonomy" id="254247"/>
    <lineage>
        <taxon>Bacteria</taxon>
        <taxon>Pseudomonadati</taxon>
        <taxon>Pseudomonadota</taxon>
        <taxon>Gammaproteobacteria</taxon>
        <taxon>Legionellales</taxon>
        <taxon>Coxiellaceae</taxon>
        <taxon>Aquicella</taxon>
    </lineage>
</organism>
<dbReference type="GO" id="GO:0000287">
    <property type="term" value="F:magnesium ion binding"/>
    <property type="evidence" value="ECO:0007669"/>
    <property type="project" value="UniProtKB-UniRule"/>
</dbReference>
<evidence type="ECO:0000256" key="4">
    <source>
        <dbReference type="ARBA" id="ARBA00022842"/>
    </source>
</evidence>
<dbReference type="GO" id="GO:0008270">
    <property type="term" value="F:zinc ion binding"/>
    <property type="evidence" value="ECO:0007669"/>
    <property type="project" value="UniProtKB-UniRule"/>
</dbReference>
<dbReference type="RefSeq" id="WP_148337999.1">
    <property type="nucleotide sequence ID" value="NZ_LR699119.1"/>
</dbReference>